<feature type="transmembrane region" description="Helical" evidence="5">
    <location>
        <begin position="317"/>
        <end position="338"/>
    </location>
</feature>
<evidence type="ECO:0000256" key="3">
    <source>
        <dbReference type="ARBA" id="ARBA00022989"/>
    </source>
</evidence>
<feature type="transmembrane region" description="Helical" evidence="5">
    <location>
        <begin position="103"/>
        <end position="121"/>
    </location>
</feature>
<feature type="transmembrane region" description="Helical" evidence="5">
    <location>
        <begin position="191"/>
        <end position="215"/>
    </location>
</feature>
<reference evidence="7" key="1">
    <citation type="submission" date="2022-06" db="EMBL/GenBank/DDBJ databases">
        <title>Alkalimarinus sp. nov., isolated from gut of a Alitta virens.</title>
        <authorList>
            <person name="Yang A.I."/>
            <person name="Shin N.-R."/>
        </authorList>
    </citation>
    <scope>NUCLEOTIDE SEQUENCE</scope>
    <source>
        <strain evidence="7">A2M4</strain>
    </source>
</reference>
<evidence type="ECO:0000313" key="7">
    <source>
        <dbReference type="EMBL" id="UZE96150.1"/>
    </source>
</evidence>
<evidence type="ECO:0000313" key="8">
    <source>
        <dbReference type="Proteomes" id="UP001163739"/>
    </source>
</evidence>
<gene>
    <name evidence="7" type="ORF">NKI27_19210</name>
</gene>
<keyword evidence="2 5" id="KW-0812">Transmembrane</keyword>
<feature type="transmembrane region" description="Helical" evidence="5">
    <location>
        <begin position="292"/>
        <end position="311"/>
    </location>
</feature>
<name>A0ABY6N2A0_9ALTE</name>
<proteinExistence type="predicted"/>
<feature type="transmembrane region" description="Helical" evidence="5">
    <location>
        <begin position="267"/>
        <end position="285"/>
    </location>
</feature>
<dbReference type="Proteomes" id="UP001163739">
    <property type="component" value="Chromosome"/>
</dbReference>
<dbReference type="EMBL" id="CP100390">
    <property type="protein sequence ID" value="UZE96150.1"/>
    <property type="molecule type" value="Genomic_DNA"/>
</dbReference>
<sequence>MSSSNNKPGIWKQIQPHLQLSDHKRPLGFLLTVSLAIGGPVTLGVLLGHFSMGVVASIGGLACVYLRQTPLTHRMLTMALVTFGFCTSFTISLLAAFNPWVMAFSLGIVAFWATFICRYFLVPPPGSFFFILVACIASAMPFSTALLAERAGLLLFGCIGACTLALVYSLIQILRGQSIVSDPVEVTEPRLIAIFLESITIASFIAASYLLALWLGFDRPYWAPISCAAILQGVSFRAIQHRNIHRIVGTAIGMGLTWIIFSLDPSLWTLALLIFLLSLIIEILVTRNYGFAVIFITPLTIILAEAQSASLDINGIVLLRMTNVILGSFVGYLGGWLLNKEDLYCRLEQRLLSVRDSILKRQQHR</sequence>
<evidence type="ECO:0000256" key="4">
    <source>
        <dbReference type="ARBA" id="ARBA00023136"/>
    </source>
</evidence>
<dbReference type="RefSeq" id="WP_265047636.1">
    <property type="nucleotide sequence ID" value="NZ_CP100390.1"/>
</dbReference>
<organism evidence="7 8">
    <name type="scientific">Alkalimarinus alittae</name>
    <dbReference type="NCBI Taxonomy" id="2961619"/>
    <lineage>
        <taxon>Bacteria</taxon>
        <taxon>Pseudomonadati</taxon>
        <taxon>Pseudomonadota</taxon>
        <taxon>Gammaproteobacteria</taxon>
        <taxon>Alteromonadales</taxon>
        <taxon>Alteromonadaceae</taxon>
        <taxon>Alkalimarinus</taxon>
    </lineage>
</organism>
<feature type="transmembrane region" description="Helical" evidence="5">
    <location>
        <begin position="78"/>
        <end position="97"/>
    </location>
</feature>
<feature type="transmembrane region" description="Helical" evidence="5">
    <location>
        <begin position="153"/>
        <end position="171"/>
    </location>
</feature>
<comment type="subcellular location">
    <subcellularLocation>
        <location evidence="1">Membrane</location>
        <topology evidence="1">Multi-pass membrane protein</topology>
    </subcellularLocation>
</comment>
<protein>
    <submittedName>
        <fullName evidence="7">FUSC family protein</fullName>
    </submittedName>
</protein>
<evidence type="ECO:0000256" key="2">
    <source>
        <dbReference type="ARBA" id="ARBA00022692"/>
    </source>
</evidence>
<keyword evidence="3 5" id="KW-1133">Transmembrane helix</keyword>
<keyword evidence="4 5" id="KW-0472">Membrane</keyword>
<evidence type="ECO:0000256" key="1">
    <source>
        <dbReference type="ARBA" id="ARBA00004141"/>
    </source>
</evidence>
<keyword evidence="8" id="KW-1185">Reference proteome</keyword>
<dbReference type="Pfam" id="PF13515">
    <property type="entry name" value="FUSC_2"/>
    <property type="match status" value="1"/>
</dbReference>
<feature type="domain" description="Integral membrane bound transporter" evidence="6">
    <location>
        <begin position="208"/>
        <end position="332"/>
    </location>
</feature>
<feature type="transmembrane region" description="Helical" evidence="5">
    <location>
        <begin position="128"/>
        <end position="147"/>
    </location>
</feature>
<feature type="transmembrane region" description="Helical" evidence="5">
    <location>
        <begin position="244"/>
        <end position="261"/>
    </location>
</feature>
<feature type="transmembrane region" description="Helical" evidence="5">
    <location>
        <begin position="27"/>
        <end position="43"/>
    </location>
</feature>
<dbReference type="InterPro" id="IPR049453">
    <property type="entry name" value="Memb_transporter_dom"/>
</dbReference>
<accession>A0ABY6N2A0</accession>
<evidence type="ECO:0000259" key="6">
    <source>
        <dbReference type="Pfam" id="PF13515"/>
    </source>
</evidence>
<evidence type="ECO:0000256" key="5">
    <source>
        <dbReference type="SAM" id="Phobius"/>
    </source>
</evidence>